<feature type="compositionally biased region" description="Basic and acidic residues" evidence="1">
    <location>
        <begin position="578"/>
        <end position="593"/>
    </location>
</feature>
<dbReference type="EMBL" id="JARKIE010000002">
    <property type="protein sequence ID" value="KAJ7709431.1"/>
    <property type="molecule type" value="Genomic_DNA"/>
</dbReference>
<feature type="compositionally biased region" description="Polar residues" evidence="1">
    <location>
        <begin position="160"/>
        <end position="180"/>
    </location>
</feature>
<feature type="compositionally biased region" description="Basic and acidic residues" evidence="1">
    <location>
        <begin position="149"/>
        <end position="158"/>
    </location>
</feature>
<feature type="compositionally biased region" description="Polar residues" evidence="1">
    <location>
        <begin position="624"/>
        <end position="639"/>
    </location>
</feature>
<feature type="compositionally biased region" description="Acidic residues" evidence="1">
    <location>
        <begin position="1004"/>
        <end position="1023"/>
    </location>
</feature>
<keyword evidence="3" id="KW-1185">Reference proteome</keyword>
<feature type="region of interest" description="Disordered" evidence="1">
    <location>
        <begin position="695"/>
        <end position="773"/>
    </location>
</feature>
<feature type="compositionally biased region" description="Low complexity" evidence="1">
    <location>
        <begin position="272"/>
        <end position="281"/>
    </location>
</feature>
<evidence type="ECO:0000313" key="3">
    <source>
        <dbReference type="Proteomes" id="UP001221757"/>
    </source>
</evidence>
<organism evidence="2 3">
    <name type="scientific">Mycena rosella</name>
    <name type="common">Pink bonnet</name>
    <name type="synonym">Agaricus rosellus</name>
    <dbReference type="NCBI Taxonomy" id="1033263"/>
    <lineage>
        <taxon>Eukaryota</taxon>
        <taxon>Fungi</taxon>
        <taxon>Dikarya</taxon>
        <taxon>Basidiomycota</taxon>
        <taxon>Agaricomycotina</taxon>
        <taxon>Agaricomycetes</taxon>
        <taxon>Agaricomycetidae</taxon>
        <taxon>Agaricales</taxon>
        <taxon>Marasmiineae</taxon>
        <taxon>Mycenaceae</taxon>
        <taxon>Mycena</taxon>
    </lineage>
</organism>
<name>A0AAD7H0Z3_MYCRO</name>
<comment type="caution">
    <text evidence="2">The sequence shown here is derived from an EMBL/GenBank/DDBJ whole genome shotgun (WGS) entry which is preliminary data.</text>
</comment>
<feature type="region of interest" description="Disordered" evidence="1">
    <location>
        <begin position="262"/>
        <end position="301"/>
    </location>
</feature>
<protein>
    <submittedName>
        <fullName evidence="2">Uncharacterized protein</fullName>
    </submittedName>
</protein>
<evidence type="ECO:0000313" key="2">
    <source>
        <dbReference type="EMBL" id="KAJ7709431.1"/>
    </source>
</evidence>
<feature type="compositionally biased region" description="Polar residues" evidence="1">
    <location>
        <begin position="101"/>
        <end position="113"/>
    </location>
</feature>
<dbReference type="Proteomes" id="UP001221757">
    <property type="component" value="Unassembled WGS sequence"/>
</dbReference>
<feature type="compositionally biased region" description="Polar residues" evidence="1">
    <location>
        <begin position="262"/>
        <end position="271"/>
    </location>
</feature>
<feature type="region of interest" description="Disordered" evidence="1">
    <location>
        <begin position="1161"/>
        <end position="1185"/>
    </location>
</feature>
<proteinExistence type="predicted"/>
<accession>A0AAD7H0Z3</accession>
<feature type="region of interest" description="Disordered" evidence="1">
    <location>
        <begin position="994"/>
        <end position="1048"/>
    </location>
</feature>
<feature type="compositionally biased region" description="Basic and acidic residues" evidence="1">
    <location>
        <begin position="704"/>
        <end position="720"/>
    </location>
</feature>
<feature type="region of interest" description="Disordered" evidence="1">
    <location>
        <begin position="544"/>
        <end position="671"/>
    </location>
</feature>
<feature type="compositionally biased region" description="Basic and acidic residues" evidence="1">
    <location>
        <begin position="1119"/>
        <end position="1134"/>
    </location>
</feature>
<gene>
    <name evidence="2" type="ORF">B0H17DRAFT_1124058</name>
</gene>
<sequence length="1244" mass="138578">MYYLISLPLLSLNSKKRPASLSQTLGSRALSASRQTLSSWGYPRGTELGVRVPGIRSYTLARRVVFTTEIGIYVRQAYISQKWTHWELVTNLAGLPPRGTHPSSNHGRSPKSSSVEDVRSRLLAPTKSSLAKAARAPALEEPAASSVADKSESWRAREPQLSSLPASRSVSPQKKSTPSLPLSLAVENSPAAVALRTRARTKEKEKDAASTLTFKPEAKISLATVASPEITFATAASPRGLKFGSSSSFVIDPPLQHVATPTMQQTGRSAQSPLPDSSPLSEPDDSRSIHSPVQRPVLPGMERGYALSPMGAVRHEYLEETEGEHSLFSRINLMVGKRELAKPDILDRGLSNRTTFPQYSLAAGFSLRLNLLITQFQSLLKRAALLIPERKGPPERYYQVDPHLTLMTVLRGAESLDEMTIAWHALRSHLQLGQRYLEKYDSEYKASFSTEVLSSPVSTAPEVYDGLLGVSQGSKNNLAKLSLLYEEVPHFRQTMLSSWQKNPMYLPAWISAPENLRAAFPERSPEDRPVTVYYTADSERREIEIPENSSWKAAADFEPPPPSDKVERKRPKKVSIVEQEKSRDRGVEWERDMSIVYPRVPTATESSDGDKEEPEASGGGSRYVSAQSKSVYGSNTPFKSATEFFPTVPKSRSGSASTHQAPASHLPNPLHGMAAPTAYRYGQRTVDYRYSGWSGDELGPDLPPHQERNEDRSTQDRRGESSNMRQGAPDPGGDPSEPSDDEGDRRPGNRPRRSNDRVNNLEGGNGPYNLNPPYGTAVPTIDPKLEIGSLPEWDGNPETAIDYFWEVGQMAALEGWMPEALGFWLPSRLKKGSSVQMWFSTLASTKQSEMRRHYLSYLQTIKEKFLGRKCQDLMNLKFERMAFRQDGHEKESPQIFLNRMIRAIRMLANSDNRGPKEVFLIMRKAPIRWSTILVIENIHNSEELYDKVNEHDEALIKASRTDSLSAITAHNLAASLRGLGVSMDHSKSYNPTRRANLASTEATEQVEEEIEVTELSSSEDSDEPAIRSVHNTFKKRQRPPPKGGYKYPKNDHVVMKMGKKPPSPCKVCGSDNHWDKECPDYSVYMEKVSRGVFAVQVDPAVEELEMLYHSAFGFTRAASSRESRENLRELDGKSKTASGGLTIDMGPETRELDKFVSDNLESAGTPLSEKSTSSAHGPKKTSLKVHMEEIEDEYWANEARMPKAKKYTLESAEDWIDEDELEKEPEEEAIPADTEVLELPPPPS</sequence>
<feature type="compositionally biased region" description="Polar residues" evidence="1">
    <location>
        <begin position="650"/>
        <end position="661"/>
    </location>
</feature>
<feature type="compositionally biased region" description="Acidic residues" evidence="1">
    <location>
        <begin position="1214"/>
        <end position="1230"/>
    </location>
</feature>
<reference evidence="2" key="1">
    <citation type="submission" date="2023-03" db="EMBL/GenBank/DDBJ databases">
        <title>Massive genome expansion in bonnet fungi (Mycena s.s.) driven by repeated elements and novel gene families across ecological guilds.</title>
        <authorList>
            <consortium name="Lawrence Berkeley National Laboratory"/>
            <person name="Harder C.B."/>
            <person name="Miyauchi S."/>
            <person name="Viragh M."/>
            <person name="Kuo A."/>
            <person name="Thoen E."/>
            <person name="Andreopoulos B."/>
            <person name="Lu D."/>
            <person name="Skrede I."/>
            <person name="Drula E."/>
            <person name="Henrissat B."/>
            <person name="Morin E."/>
            <person name="Kohler A."/>
            <person name="Barry K."/>
            <person name="LaButti K."/>
            <person name="Morin E."/>
            <person name="Salamov A."/>
            <person name="Lipzen A."/>
            <person name="Mereny Z."/>
            <person name="Hegedus B."/>
            <person name="Baldrian P."/>
            <person name="Stursova M."/>
            <person name="Weitz H."/>
            <person name="Taylor A."/>
            <person name="Grigoriev I.V."/>
            <person name="Nagy L.G."/>
            <person name="Martin F."/>
            <person name="Kauserud H."/>
        </authorList>
    </citation>
    <scope>NUCLEOTIDE SEQUENCE</scope>
    <source>
        <strain evidence="2">CBHHK067</strain>
    </source>
</reference>
<feature type="region of interest" description="Disordered" evidence="1">
    <location>
        <begin position="97"/>
        <end position="184"/>
    </location>
</feature>
<dbReference type="AlphaFoldDB" id="A0AAD7H0Z3"/>
<feature type="compositionally biased region" description="Low complexity" evidence="1">
    <location>
        <begin position="127"/>
        <end position="148"/>
    </location>
</feature>
<feature type="region of interest" description="Disordered" evidence="1">
    <location>
        <begin position="1214"/>
        <end position="1244"/>
    </location>
</feature>
<evidence type="ECO:0000256" key="1">
    <source>
        <dbReference type="SAM" id="MobiDB-lite"/>
    </source>
</evidence>
<feature type="region of interest" description="Disordered" evidence="1">
    <location>
        <begin position="1119"/>
        <end position="1148"/>
    </location>
</feature>